<dbReference type="Pfam" id="PF17775">
    <property type="entry name" value="YchJ_M-like"/>
    <property type="match status" value="1"/>
</dbReference>
<proteinExistence type="predicted"/>
<dbReference type="SUPFAM" id="SSF103642">
    <property type="entry name" value="Sec-C motif"/>
    <property type="match status" value="1"/>
</dbReference>
<dbReference type="PANTHER" id="PTHR33747">
    <property type="entry name" value="UPF0225 PROTEIN SCO1677"/>
    <property type="match status" value="1"/>
</dbReference>
<dbReference type="Proteomes" id="UP000006251">
    <property type="component" value="Unassembled WGS sequence"/>
</dbReference>
<dbReference type="InterPro" id="IPR032710">
    <property type="entry name" value="NTF2-like_dom_sf"/>
</dbReference>
<dbReference type="AlphaFoldDB" id="K6ZHG4"/>
<dbReference type="Gene3D" id="3.10.450.50">
    <property type="match status" value="1"/>
</dbReference>
<dbReference type="EMBL" id="BAEQ01000023">
    <property type="protein sequence ID" value="GAC28333.1"/>
    <property type="molecule type" value="Genomic_DNA"/>
</dbReference>
<dbReference type="SUPFAM" id="SSF54427">
    <property type="entry name" value="NTF2-like"/>
    <property type="match status" value="1"/>
</dbReference>
<dbReference type="InterPro" id="IPR048469">
    <property type="entry name" value="YchJ-like_M"/>
</dbReference>
<reference evidence="3" key="1">
    <citation type="journal article" date="2014" name="Environ. Microbiol.">
        <title>Comparative genomics of the marine bacterial genus Glaciecola reveals the high degree of genomic diversity and genomic characteristic for cold adaptation.</title>
        <authorList>
            <person name="Qin Q.L."/>
            <person name="Xie B.B."/>
            <person name="Yu Y."/>
            <person name="Shu Y.L."/>
            <person name="Rong J.C."/>
            <person name="Zhang Y.J."/>
            <person name="Zhao D.L."/>
            <person name="Chen X.L."/>
            <person name="Zhang X.Y."/>
            <person name="Chen B."/>
            <person name="Zhou B.C."/>
            <person name="Zhang Y.Z."/>
        </authorList>
    </citation>
    <scope>NUCLEOTIDE SEQUENCE [LARGE SCALE GENOMIC DNA]</scope>
    <source>
        <strain evidence="3">ACAM 615</strain>
    </source>
</reference>
<organism evidence="2 3">
    <name type="scientific">Brumicola pallidula DSM 14239 = ACAM 615</name>
    <dbReference type="NCBI Taxonomy" id="1121922"/>
    <lineage>
        <taxon>Bacteria</taxon>
        <taxon>Pseudomonadati</taxon>
        <taxon>Pseudomonadota</taxon>
        <taxon>Gammaproteobacteria</taxon>
        <taxon>Alteromonadales</taxon>
        <taxon>Alteromonadaceae</taxon>
        <taxon>Brumicola</taxon>
    </lineage>
</organism>
<dbReference type="Pfam" id="PF02810">
    <property type="entry name" value="SEC-C"/>
    <property type="match status" value="1"/>
</dbReference>
<feature type="domain" description="YchJ-like middle NTF2-like" evidence="1">
    <location>
        <begin position="1"/>
        <end position="92"/>
    </location>
</feature>
<dbReference type="STRING" id="1121922.GCA_000428905_00767"/>
<protein>
    <submittedName>
        <fullName evidence="2">SEC-C motif domain protein</fullName>
    </submittedName>
</protein>
<dbReference type="InterPro" id="IPR004027">
    <property type="entry name" value="SEC_C_motif"/>
</dbReference>
<name>K6ZHG4_9ALTE</name>
<dbReference type="PANTHER" id="PTHR33747:SF1">
    <property type="entry name" value="ADENYLATE CYCLASE-ASSOCIATED CAP C-TERMINAL DOMAIN-CONTAINING PROTEIN"/>
    <property type="match status" value="1"/>
</dbReference>
<evidence type="ECO:0000259" key="1">
    <source>
        <dbReference type="Pfam" id="PF17775"/>
    </source>
</evidence>
<sequence length="123" mass="14245">MRSRFSAYALKNYAYVLATYAPDQRQNLSLSTLRESANNTKWLKLDVLGSSQRDATGFVEFIATYALEADYFYMHELSSFIKQDEHWYYTTGVEQDKSGKFTPNRNDECPCGSAKKYKKCCRT</sequence>
<gene>
    <name evidence="2" type="ORF">GPAL_1461</name>
</gene>
<accession>K6ZHG4</accession>
<evidence type="ECO:0000313" key="3">
    <source>
        <dbReference type="Proteomes" id="UP000006251"/>
    </source>
</evidence>
<keyword evidence="3" id="KW-1185">Reference proteome</keyword>
<evidence type="ECO:0000313" key="2">
    <source>
        <dbReference type="EMBL" id="GAC28333.1"/>
    </source>
</evidence>
<comment type="caution">
    <text evidence="2">The sequence shown here is derived from an EMBL/GenBank/DDBJ whole genome shotgun (WGS) entry which is preliminary data.</text>
</comment>